<comment type="caution">
    <text evidence="2">The sequence shown here is derived from an EMBL/GenBank/DDBJ whole genome shotgun (WGS) entry which is preliminary data.</text>
</comment>
<protein>
    <submittedName>
        <fullName evidence="2">Uncharacterized protein</fullName>
    </submittedName>
</protein>
<proteinExistence type="predicted"/>
<keyword evidence="3" id="KW-1185">Reference proteome</keyword>
<evidence type="ECO:0000313" key="2">
    <source>
        <dbReference type="EMBL" id="EPS35201.1"/>
    </source>
</evidence>
<dbReference type="OrthoDB" id="10591422at2759"/>
<gene>
    <name evidence="2" type="ORF">H072_11499</name>
</gene>
<dbReference type="EMBL" id="AQGS01001233">
    <property type="protein sequence ID" value="EPS35201.1"/>
    <property type="molecule type" value="Genomic_DNA"/>
</dbReference>
<dbReference type="Proteomes" id="UP000015100">
    <property type="component" value="Unassembled WGS sequence"/>
</dbReference>
<evidence type="ECO:0000256" key="1">
    <source>
        <dbReference type="SAM" id="MobiDB-lite"/>
    </source>
</evidence>
<name>S8A208_DACHA</name>
<evidence type="ECO:0000313" key="3">
    <source>
        <dbReference type="Proteomes" id="UP000015100"/>
    </source>
</evidence>
<reference evidence="2 3" key="1">
    <citation type="journal article" date="2013" name="PLoS Genet.">
        <title>Genomic mechanisms accounting for the adaptation to parasitism in nematode-trapping fungi.</title>
        <authorList>
            <person name="Meerupati T."/>
            <person name="Andersson K.M."/>
            <person name="Friman E."/>
            <person name="Kumar D."/>
            <person name="Tunlid A."/>
            <person name="Ahren D."/>
        </authorList>
    </citation>
    <scope>NUCLEOTIDE SEQUENCE [LARGE SCALE GENOMIC DNA]</scope>
    <source>
        <strain evidence="2 3">CBS 200.50</strain>
    </source>
</reference>
<dbReference type="HOGENOM" id="CLU_354117_0_0_1"/>
<feature type="region of interest" description="Disordered" evidence="1">
    <location>
        <begin position="774"/>
        <end position="793"/>
    </location>
</feature>
<feature type="region of interest" description="Disordered" evidence="1">
    <location>
        <begin position="464"/>
        <end position="537"/>
    </location>
</feature>
<reference evidence="3" key="2">
    <citation type="submission" date="2013-04" db="EMBL/GenBank/DDBJ databases">
        <title>Genomic mechanisms accounting for the adaptation to parasitism in nematode-trapping fungi.</title>
        <authorList>
            <person name="Ahren D.G."/>
        </authorList>
    </citation>
    <scope>NUCLEOTIDE SEQUENCE [LARGE SCALE GENOMIC DNA]</scope>
    <source>
        <strain evidence="3">CBS 200.50</strain>
    </source>
</reference>
<sequence length="793" mass="89914">MVIYSIGLQFDKLHDIVNKDCPLGNIDDPPEIYNSSARYLANIIADGNAKFQVALNLMVQDTPEGKAELERFGFETVQEAKDVAFTLSNTVASESNVPETFEPWKAEIEEQPGYRYPLGTPPNTNLMNLAYSIYSAHVDLENDLIQIPAREKQIFIDKWSNIWEEINTYSSWASRVRKWAQDFLDTPAATQLLTDWKDPGRIGYGNTHVQSQLSFQILFLRYYFWFDCWSRGLKNVIGWTTNTLGPLPYPGPPTFYSKDPRDHKDIMAEIKSAKLKLEEDQNMLLAQHAALRAAFLVTRQEHERLQTELAAVRTAVSQWEQQIPQNPVPLPVVAPMRTERPRGRMKPKRIPETWNNVAVAVAVPFSNWLDYIQHEFQVLSHTAKIIDQVKDLRKNRCPIGGQGDNVINPANYHRSLSYIVDALTYALDSFDSSRWYTRQRLLATCPERVPRIYKSARGPGFQEPGWKGRYSKSWKEGGHPDMANQDVGTVLPQDPQNPELESKIQEEPEQSSESSVSDDNNSDDGNAYVPRPPYDPETQLELTRWSCSEMEDLETIAELLSNIVNTATHAQRDWLSIGAVVDRLIGLYSGSSNPSSNVGALGAQIERAKFQYAEPQSQNARPTTVVYQSNGRHDFVRYWLGVARRAQVESSHTRILILDVEDWMDNPAFDELVADWDFTGNGNLRFIELFKMLVKWFNCWGLASFHLADAVSNILGPPPGPLGATWEQKIPYEYHGEPPLSWSRPPFAVGRNGQANLRASMNIIQATNQNQVLPEQSENQIETENEGEGPGDN</sequence>
<feature type="compositionally biased region" description="Acidic residues" evidence="1">
    <location>
        <begin position="781"/>
        <end position="793"/>
    </location>
</feature>
<accession>S8A208</accession>
<dbReference type="AlphaFoldDB" id="S8A208"/>
<organism evidence="2 3">
    <name type="scientific">Dactylellina haptotyla (strain CBS 200.50)</name>
    <name type="common">Nematode-trapping fungus</name>
    <name type="synonym">Monacrosporium haptotylum</name>
    <dbReference type="NCBI Taxonomy" id="1284197"/>
    <lineage>
        <taxon>Eukaryota</taxon>
        <taxon>Fungi</taxon>
        <taxon>Dikarya</taxon>
        <taxon>Ascomycota</taxon>
        <taxon>Pezizomycotina</taxon>
        <taxon>Orbiliomycetes</taxon>
        <taxon>Orbiliales</taxon>
        <taxon>Orbiliaceae</taxon>
        <taxon>Dactylellina</taxon>
    </lineage>
</organism>